<keyword evidence="2" id="KW-1185">Reference proteome</keyword>
<proteinExistence type="predicted"/>
<name>A0AA36A2U4_LACSI</name>
<evidence type="ECO:0000313" key="1">
    <source>
        <dbReference type="EMBL" id="CAI9302869.1"/>
    </source>
</evidence>
<dbReference type="AlphaFoldDB" id="A0AA36A2U4"/>
<dbReference type="Proteomes" id="UP001177003">
    <property type="component" value="Chromosome 9"/>
</dbReference>
<evidence type="ECO:0000313" key="2">
    <source>
        <dbReference type="Proteomes" id="UP001177003"/>
    </source>
</evidence>
<gene>
    <name evidence="1" type="ORF">LSALG_LOCUS41334</name>
</gene>
<reference evidence="1" key="1">
    <citation type="submission" date="2023-04" db="EMBL/GenBank/DDBJ databases">
        <authorList>
            <person name="Vijverberg K."/>
            <person name="Xiong W."/>
            <person name="Schranz E."/>
        </authorList>
    </citation>
    <scope>NUCLEOTIDE SEQUENCE</scope>
</reference>
<protein>
    <recommendedName>
        <fullName evidence="3">DUF4283 domain-containing protein</fullName>
    </recommendedName>
</protein>
<evidence type="ECO:0008006" key="3">
    <source>
        <dbReference type="Google" id="ProtNLM"/>
    </source>
</evidence>
<accession>A0AA36A2U4</accession>
<organism evidence="1 2">
    <name type="scientific">Lactuca saligna</name>
    <name type="common">Willowleaf lettuce</name>
    <dbReference type="NCBI Taxonomy" id="75948"/>
    <lineage>
        <taxon>Eukaryota</taxon>
        <taxon>Viridiplantae</taxon>
        <taxon>Streptophyta</taxon>
        <taxon>Embryophyta</taxon>
        <taxon>Tracheophyta</taxon>
        <taxon>Spermatophyta</taxon>
        <taxon>Magnoliopsida</taxon>
        <taxon>eudicotyledons</taxon>
        <taxon>Gunneridae</taxon>
        <taxon>Pentapetalae</taxon>
        <taxon>asterids</taxon>
        <taxon>campanulids</taxon>
        <taxon>Asterales</taxon>
        <taxon>Asteraceae</taxon>
        <taxon>Cichorioideae</taxon>
        <taxon>Cichorieae</taxon>
        <taxon>Lactucinae</taxon>
        <taxon>Lactuca</taxon>
    </lineage>
</organism>
<dbReference type="EMBL" id="OX465085">
    <property type="protein sequence ID" value="CAI9302869.1"/>
    <property type="molecule type" value="Genomic_DNA"/>
</dbReference>
<sequence>MFGLKNYNPPNPYRHRLYEEELDVEPGAVRIGRKDSKDVIGGTKQVLRVGIRDVIKARYGCENVDPRIINSELESYDKVFADGKKLEEQEKIQNQEYWNVWVELFNVPLEYWNSKGITLIANEIGKPMAMDNVTQKMCNEH</sequence>